<proteinExistence type="predicted"/>
<gene>
    <name evidence="1" type="ORF">C4900_00125</name>
</gene>
<dbReference type="RefSeq" id="WP_114282071.1">
    <property type="nucleotide sequence ID" value="NZ_PSYR01000001.1"/>
</dbReference>
<keyword evidence="2" id="KW-1185">Reference proteome</keyword>
<dbReference type="Proteomes" id="UP000253250">
    <property type="component" value="Unassembled WGS sequence"/>
</dbReference>
<comment type="caution">
    <text evidence="1">The sequence shown here is derived from an EMBL/GenBank/DDBJ whole genome shotgun (WGS) entry which is preliminary data.</text>
</comment>
<evidence type="ECO:0000313" key="1">
    <source>
        <dbReference type="EMBL" id="RCN58250.1"/>
    </source>
</evidence>
<dbReference type="EMBL" id="PSYR01000001">
    <property type="protein sequence ID" value="RCN58250.1"/>
    <property type="molecule type" value="Genomic_DNA"/>
</dbReference>
<sequence>MLYNDDTTMRILQLTRAQRAAAPADDAHTERTGVFTSGIVATQEGRQIALFFTGVRHTGENLAQA</sequence>
<name>A0A368HIZ4_9GAMM</name>
<organism evidence="1 2">
    <name type="scientific">Acidiferrobacter thiooxydans</name>
    <dbReference type="NCBI Taxonomy" id="163359"/>
    <lineage>
        <taxon>Bacteria</taxon>
        <taxon>Pseudomonadati</taxon>
        <taxon>Pseudomonadota</taxon>
        <taxon>Gammaproteobacteria</taxon>
        <taxon>Acidiferrobacterales</taxon>
        <taxon>Acidiferrobacteraceae</taxon>
        <taxon>Acidiferrobacter</taxon>
    </lineage>
</organism>
<protein>
    <submittedName>
        <fullName evidence="1">Uncharacterized protein</fullName>
    </submittedName>
</protein>
<dbReference type="AlphaFoldDB" id="A0A368HIZ4"/>
<reference evidence="1 2" key="1">
    <citation type="submission" date="2018-02" db="EMBL/GenBank/DDBJ databases">
        <title>Insights into the biology of acidophilic members of the Acidiferrobacteraceae family derived from comparative genomic analyses.</title>
        <authorList>
            <person name="Issotta F."/>
            <person name="Thyssen C."/>
            <person name="Mena C."/>
            <person name="Moya A."/>
            <person name="Bellenberg S."/>
            <person name="Sproer C."/>
            <person name="Covarrubias P.C."/>
            <person name="Sand W."/>
            <person name="Quatrini R."/>
            <person name="Vera M."/>
        </authorList>
    </citation>
    <scope>NUCLEOTIDE SEQUENCE [LARGE SCALE GENOMIC DNA]</scope>
    <source>
        <strain evidence="2">m-1</strain>
    </source>
</reference>
<accession>A0A368HIZ4</accession>
<dbReference type="OrthoDB" id="5645422at2"/>
<evidence type="ECO:0000313" key="2">
    <source>
        <dbReference type="Proteomes" id="UP000253250"/>
    </source>
</evidence>